<dbReference type="InterPro" id="IPR026444">
    <property type="entry name" value="Secre_tail"/>
</dbReference>
<dbReference type="SUPFAM" id="SSF51445">
    <property type="entry name" value="(Trans)glycosidases"/>
    <property type="match status" value="1"/>
</dbReference>
<reference evidence="5 6" key="1">
    <citation type="submission" date="2021-05" db="EMBL/GenBank/DDBJ databases">
        <title>Comparative genomic studies on the polysaccharide-degrading batcterial strains of the Flammeovirga genus.</title>
        <authorList>
            <person name="Zewei F."/>
            <person name="Zheng Z."/>
            <person name="Yu L."/>
            <person name="Ruyue G."/>
            <person name="Yanhong M."/>
            <person name="Yuanyuan C."/>
            <person name="Jingyan G."/>
            <person name="Wenjun H."/>
        </authorList>
    </citation>
    <scope>NUCLEOTIDE SEQUENCE [LARGE SCALE GENOMIC DNA]</scope>
    <source>
        <strain evidence="5 6">NBRC:100898</strain>
    </source>
</reference>
<dbReference type="Pfam" id="PF18206">
    <property type="entry name" value="Porphyrn_cat_1"/>
    <property type="match status" value="1"/>
</dbReference>
<dbReference type="CDD" id="cd21510">
    <property type="entry name" value="agarase_cat"/>
    <property type="match status" value="1"/>
</dbReference>
<name>A0AAX1NCZ2_9BACT</name>
<dbReference type="Gene3D" id="2.60.120.1200">
    <property type="match status" value="1"/>
</dbReference>
<dbReference type="RefSeq" id="WP_169661991.1">
    <property type="nucleotide sequence ID" value="NZ_CP076133.1"/>
</dbReference>
<dbReference type="CDD" id="cd04080">
    <property type="entry name" value="CBM6_cellulase-like"/>
    <property type="match status" value="1"/>
</dbReference>
<dbReference type="InterPro" id="IPR008979">
    <property type="entry name" value="Galactose-bd-like_sf"/>
</dbReference>
<feature type="signal peptide" evidence="1">
    <location>
        <begin position="1"/>
        <end position="25"/>
    </location>
</feature>
<dbReference type="Pfam" id="PF18040">
    <property type="entry name" value="BPA_C"/>
    <property type="match status" value="1"/>
</dbReference>
<dbReference type="InterPro" id="IPR041224">
    <property type="entry name" value="BPA_C"/>
</dbReference>
<sequence length="962" mass="109037">MKLFFINFTKVLALATILVTTKVEAQTAVTIDFETQRYLNDVSELDRTKYFNIHMAPGKDYEDQDMEDLKEWGVTLGRSFWGAFGRYNDYISQNGLPSDNKIMVDGANSINSLKNSSHFKYVTKQMVVTDHPSAMIRMEMDTDEAGKFAAKYFKYNYEDDFRPDYYEPVNEPFVHADEFTENGKYTEAAVRRKTAEYFRDIGKAFKEEGLDTKVVGYSSAWPSLELWDFEHWNSRMKMFMDVAGEHMDGFSTHLYDGINVKGGDTERSGSNSIAILDLIETYSNIKWGKVKPHAITEYGGIPVTENNIYSDIISIQTIRSTNHLMFELMDREDRMLISIPFNTGKSPWFYEANDWEPYGANLWRPDKESIVNNKPTRYFYTAKRFFYDLWKGVDGTRVRINTNDQDLLVQAFVDGNKAYVCLNSLRRENQTVALNFVSGLGNVSKVNKRSLKIYKEESPIYSDEDITNPQSVTLEPHETVVLTYDLERPVIFSKKSVRKEYYSEDHMKTIAANEKLTFSFKNVELDAANGEARLRMSIGRKHDKTKRPSVKVNGVTVSALNNWKGYDQADREDFFGSIEIPVPHSLLKQDNTVEITFPDDEGTVSSVVLKVINIYNQTQRVPFRSDIDLPSTIEAEDFDIGGLSIGYHSLNDVNEYGKYRINEGVNIKDGATNYDIVLNESEWTSYTVNVDESAVYKLAVDGASDSDVSEVVMTINNESVSAPLSFNADMNTAEATVEMPSGNYPIHLISQTGTATIDKLAFTLESILTDEIAFVSGDNEVESGTTNTYKVSYNASKDRDIVLELWGDAFLLGSARVEVAEGTSEIDIDLSIIAEPVNYQELELVARLVKRGSLSTLNIAEDTFDELNYNPILSSDDNLRLEEQITLFPNPLNGHQEINLRASSRIQKVEIIDLNGKVVDTFSFDLSANQVKLDLEGNYQNGIYLVKIISENGTTTKRILIR</sequence>
<evidence type="ECO:0000259" key="4">
    <source>
        <dbReference type="Pfam" id="PF18962"/>
    </source>
</evidence>
<dbReference type="NCBIfam" id="TIGR04183">
    <property type="entry name" value="Por_Secre_tail"/>
    <property type="match status" value="1"/>
</dbReference>
<dbReference type="InterPro" id="IPR013780">
    <property type="entry name" value="Glyco_hydro_b"/>
</dbReference>
<dbReference type="InterPro" id="IPR040527">
    <property type="entry name" value="Beta-sand_Porphyrn"/>
</dbReference>
<protein>
    <submittedName>
        <fullName evidence="5">T9SS type A sorting domain-containing protein</fullName>
    </submittedName>
</protein>
<organism evidence="5 6">
    <name type="scientific">Flammeovirga yaeyamensis</name>
    <dbReference type="NCBI Taxonomy" id="367791"/>
    <lineage>
        <taxon>Bacteria</taxon>
        <taxon>Pseudomonadati</taxon>
        <taxon>Bacteroidota</taxon>
        <taxon>Cytophagia</taxon>
        <taxon>Cytophagales</taxon>
        <taxon>Flammeovirgaceae</taxon>
        <taxon>Flammeovirga</taxon>
    </lineage>
</organism>
<feature type="domain" description="Secretion system C-terminal sorting" evidence="4">
    <location>
        <begin position="887"/>
        <end position="961"/>
    </location>
</feature>
<evidence type="ECO:0000313" key="5">
    <source>
        <dbReference type="EMBL" id="QWG05352.1"/>
    </source>
</evidence>
<feature type="chain" id="PRO_5043746324" evidence="1">
    <location>
        <begin position="26"/>
        <end position="962"/>
    </location>
</feature>
<dbReference type="AlphaFoldDB" id="A0AAX1NCZ2"/>
<gene>
    <name evidence="5" type="ORF">KMW28_23305</name>
</gene>
<feature type="domain" description="Porphyranase beta-sandwich" evidence="3">
    <location>
        <begin position="406"/>
        <end position="508"/>
    </location>
</feature>
<accession>A0AAX1NCZ2</accession>
<evidence type="ECO:0000259" key="2">
    <source>
        <dbReference type="Pfam" id="PF18040"/>
    </source>
</evidence>
<evidence type="ECO:0000256" key="1">
    <source>
        <dbReference type="SAM" id="SignalP"/>
    </source>
</evidence>
<dbReference type="KEGG" id="fya:KMW28_23305"/>
<evidence type="ECO:0000259" key="3">
    <source>
        <dbReference type="Pfam" id="PF18206"/>
    </source>
</evidence>
<dbReference type="Pfam" id="PF18962">
    <property type="entry name" value="Por_Secre_tail"/>
    <property type="match status" value="1"/>
</dbReference>
<dbReference type="Proteomes" id="UP000678679">
    <property type="component" value="Chromosome 2"/>
</dbReference>
<keyword evidence="6" id="KW-1185">Reference proteome</keyword>
<dbReference type="Gene3D" id="2.60.120.260">
    <property type="entry name" value="Galactose-binding domain-like"/>
    <property type="match status" value="1"/>
</dbReference>
<evidence type="ECO:0000313" key="6">
    <source>
        <dbReference type="Proteomes" id="UP000678679"/>
    </source>
</evidence>
<keyword evidence="1" id="KW-0732">Signal</keyword>
<dbReference type="SUPFAM" id="SSF49785">
    <property type="entry name" value="Galactose-binding domain-like"/>
    <property type="match status" value="1"/>
</dbReference>
<dbReference type="Gene3D" id="3.20.20.80">
    <property type="entry name" value="Glycosidases"/>
    <property type="match status" value="1"/>
</dbReference>
<feature type="domain" description="Beta-porphyranase A C-terminal" evidence="2">
    <location>
        <begin position="517"/>
        <end position="611"/>
    </location>
</feature>
<dbReference type="Gene3D" id="2.60.40.1180">
    <property type="entry name" value="Golgi alpha-mannosidase II"/>
    <property type="match status" value="1"/>
</dbReference>
<proteinExistence type="predicted"/>
<dbReference type="InterPro" id="IPR017853">
    <property type="entry name" value="GH"/>
</dbReference>
<dbReference type="EMBL" id="CP076133">
    <property type="protein sequence ID" value="QWG05352.1"/>
    <property type="molecule type" value="Genomic_DNA"/>
</dbReference>